<accession>A0AC61MXG8</accession>
<gene>
    <name evidence="1" type="ORF">JYE49_02760</name>
</gene>
<evidence type="ECO:0000313" key="2">
    <source>
        <dbReference type="Proteomes" id="UP000682782"/>
    </source>
</evidence>
<keyword evidence="2" id="KW-1185">Reference proteome</keyword>
<name>A0AC61MXG8_9FIRM</name>
<reference evidence="1" key="1">
    <citation type="submission" date="2021-01" db="EMBL/GenBank/DDBJ databases">
        <title>Complete genome sequence of Clostridiales bacterium R-7.</title>
        <authorList>
            <person name="Mahoney-Kurpe S.C."/>
            <person name="Palevich N."/>
            <person name="Koike S."/>
            <person name="Moon C.D."/>
            <person name="Attwood G.T."/>
        </authorList>
    </citation>
    <scope>NUCLEOTIDE SEQUENCE</scope>
    <source>
        <strain evidence="1">R-7</strain>
    </source>
</reference>
<dbReference type="EMBL" id="CP068393">
    <property type="protein sequence ID" value="QUC67640.1"/>
    <property type="molecule type" value="Genomic_DNA"/>
</dbReference>
<protein>
    <submittedName>
        <fullName evidence="1">YaiI/YqxD family protein</fullName>
    </submittedName>
</protein>
<organism evidence="1 2">
    <name type="scientific">Aristaeella hokkaidonensis</name>
    <dbReference type="NCBI Taxonomy" id="3046382"/>
    <lineage>
        <taxon>Bacteria</taxon>
        <taxon>Bacillati</taxon>
        <taxon>Bacillota</taxon>
        <taxon>Clostridia</taxon>
        <taxon>Eubacteriales</taxon>
        <taxon>Aristaeellaceae</taxon>
        <taxon>Aristaeella</taxon>
    </lineage>
</organism>
<sequence length="309" mass="35192">MTIYIDADACPVTRIAERIAKEHGIPVTLLCDTNHLLTSDYSTVRTIGAGADAVDLALINLCRRGDIVITQDYGVAALALGKGAKAIHQSGMRYTDDNIDRLLMERHLARKARQSGKHHLKGPAKRTEEDDRRFAESFEKLISENEYVCRTATREEMERKWNAEIERNAENRENWIVWKAMAIKNAEDGASIPYYGLLGQEIICEATAVLKPEYVQNGEGLADEHTAYLCAFRTNEAYRGQGYFSALMKFMLEDLRRKGYTKVTVGVEPEEETNRQIYDHWGFSEFIKSSRESYPDGTEIEVEYYGKRL</sequence>
<evidence type="ECO:0000313" key="1">
    <source>
        <dbReference type="EMBL" id="QUC67640.1"/>
    </source>
</evidence>
<proteinExistence type="predicted"/>
<dbReference type="Proteomes" id="UP000682782">
    <property type="component" value="Chromosome"/>
</dbReference>